<proteinExistence type="inferred from homology"/>
<comment type="catalytic activity">
    <reaction evidence="6">
        <text>D-erythrose 4-phosphate + phosphoenolpyruvate + H2O = 7-phospho-2-dehydro-3-deoxy-D-arabino-heptonate + phosphate</text>
        <dbReference type="Rhea" id="RHEA:14717"/>
        <dbReference type="ChEBI" id="CHEBI:15377"/>
        <dbReference type="ChEBI" id="CHEBI:16897"/>
        <dbReference type="ChEBI" id="CHEBI:43474"/>
        <dbReference type="ChEBI" id="CHEBI:58394"/>
        <dbReference type="ChEBI" id="CHEBI:58702"/>
        <dbReference type="EC" id="2.5.1.54"/>
    </reaction>
</comment>
<dbReference type="GO" id="GO:0009073">
    <property type="term" value="P:aromatic amino acid family biosynthetic process"/>
    <property type="evidence" value="ECO:0007669"/>
    <property type="project" value="UniProtKB-KW"/>
</dbReference>
<comment type="caution">
    <text evidence="8">The sequence shown here is derived from an EMBL/GenBank/DDBJ whole genome shotgun (WGS) entry which is preliminary data.</text>
</comment>
<evidence type="ECO:0000256" key="5">
    <source>
        <dbReference type="ARBA" id="ARBA00023141"/>
    </source>
</evidence>
<keyword evidence="3" id="KW-0028">Amino-acid biosynthesis</keyword>
<keyword evidence="5" id="KW-0057">Aromatic amino acid biosynthesis</keyword>
<sequence>HAFLFSSIHDVHAALEYAQKLRRYADTVEADLAIVMRVYFEKPRTTVGWKGLINDPMLNNTFHINRGLRVARSLLLDINELGLPAGVEFLDSISPQYIADTVSWGAIGARTTESQVHRELASGVSCPIGFKNAWPNSYLGTDGNLTIAIDAIRASAAGHHFLGVTKQGISAVISTEGNDCCHVILRGSSTGPNYSAHHVGRCCDALAALGLLRAGVMVDCSHGNSQKKFQNQLLVARDVAAQISGGDGAEKCSRIFGVMIESNLVEGRQDIPPEGPANLKYGQSECSAAALKVRTRAGVTDACINFETTVECLDLLGRSRIAENISSDENVDFA</sequence>
<dbReference type="InterPro" id="IPR006218">
    <property type="entry name" value="DAHP1/KDSA"/>
</dbReference>
<feature type="non-terminal residue" evidence="8">
    <location>
        <position position="1"/>
    </location>
</feature>
<dbReference type="Gene3D" id="3.20.20.70">
    <property type="entry name" value="Aldolase class I"/>
    <property type="match status" value="1"/>
</dbReference>
<dbReference type="SUPFAM" id="SSF51569">
    <property type="entry name" value="Aldolase"/>
    <property type="match status" value="1"/>
</dbReference>
<accession>A0A8H7ZR07</accession>
<protein>
    <recommendedName>
        <fullName evidence="2">3-deoxy-7-phosphoheptulonate synthase</fullName>
        <ecNumber evidence="2">2.5.1.54</ecNumber>
    </recommendedName>
</protein>
<organism evidence="8 9">
    <name type="scientific">Olpidium bornovanus</name>
    <dbReference type="NCBI Taxonomy" id="278681"/>
    <lineage>
        <taxon>Eukaryota</taxon>
        <taxon>Fungi</taxon>
        <taxon>Fungi incertae sedis</taxon>
        <taxon>Olpidiomycota</taxon>
        <taxon>Olpidiomycotina</taxon>
        <taxon>Olpidiomycetes</taxon>
        <taxon>Olpidiales</taxon>
        <taxon>Olpidiaceae</taxon>
        <taxon>Olpidium</taxon>
    </lineage>
</organism>
<dbReference type="Pfam" id="PF00793">
    <property type="entry name" value="DAHP_synth_1"/>
    <property type="match status" value="1"/>
</dbReference>
<dbReference type="NCBIfam" id="TIGR00034">
    <property type="entry name" value="aroFGH"/>
    <property type="match status" value="1"/>
</dbReference>
<dbReference type="OrthoDB" id="4699125at2759"/>
<dbReference type="GO" id="GO:0005737">
    <property type="term" value="C:cytoplasm"/>
    <property type="evidence" value="ECO:0007669"/>
    <property type="project" value="TreeGrafter"/>
</dbReference>
<gene>
    <name evidence="8" type="ORF">BJ554DRAFT_1896</name>
</gene>
<comment type="similarity">
    <text evidence="1">Belongs to the class-I DAHP synthase family.</text>
</comment>
<dbReference type="PIRSF" id="PIRSF001361">
    <property type="entry name" value="DAHP_synthase"/>
    <property type="match status" value="1"/>
</dbReference>
<evidence type="ECO:0000256" key="2">
    <source>
        <dbReference type="ARBA" id="ARBA00012694"/>
    </source>
</evidence>
<evidence type="ECO:0000256" key="3">
    <source>
        <dbReference type="ARBA" id="ARBA00022605"/>
    </source>
</evidence>
<evidence type="ECO:0000259" key="7">
    <source>
        <dbReference type="Pfam" id="PF00793"/>
    </source>
</evidence>
<evidence type="ECO:0000256" key="1">
    <source>
        <dbReference type="ARBA" id="ARBA00007985"/>
    </source>
</evidence>
<evidence type="ECO:0000256" key="6">
    <source>
        <dbReference type="ARBA" id="ARBA00047508"/>
    </source>
</evidence>
<dbReference type="Proteomes" id="UP000673691">
    <property type="component" value="Unassembled WGS sequence"/>
</dbReference>
<dbReference type="PANTHER" id="PTHR21225">
    <property type="entry name" value="PHOSPHO-2-DEHYDRO-3-DEOXYHEPTONATE ALDOLASE DAHP SYNTHETASE"/>
    <property type="match status" value="1"/>
</dbReference>
<evidence type="ECO:0000313" key="9">
    <source>
        <dbReference type="Proteomes" id="UP000673691"/>
    </source>
</evidence>
<keyword evidence="9" id="KW-1185">Reference proteome</keyword>
<dbReference type="PANTHER" id="PTHR21225:SF20">
    <property type="entry name" value="PHOSPHO-2-DEHYDRO-3-DEOXYHEPTONATE ALDOLASE"/>
    <property type="match status" value="1"/>
</dbReference>
<dbReference type="EMBL" id="JAEFCI010009181">
    <property type="protein sequence ID" value="KAG5457976.1"/>
    <property type="molecule type" value="Genomic_DNA"/>
</dbReference>
<dbReference type="InterPro" id="IPR013785">
    <property type="entry name" value="Aldolase_TIM"/>
</dbReference>
<keyword evidence="4" id="KW-0808">Transferase</keyword>
<name>A0A8H7ZR07_9FUNG</name>
<evidence type="ECO:0000313" key="8">
    <source>
        <dbReference type="EMBL" id="KAG5457976.1"/>
    </source>
</evidence>
<reference evidence="8 9" key="1">
    <citation type="journal article" name="Sci. Rep.">
        <title>Genome-scale phylogenetic analyses confirm Olpidium as the closest living zoosporic fungus to the non-flagellated, terrestrial fungi.</title>
        <authorList>
            <person name="Chang Y."/>
            <person name="Rochon D."/>
            <person name="Sekimoto S."/>
            <person name="Wang Y."/>
            <person name="Chovatia M."/>
            <person name="Sandor L."/>
            <person name="Salamov A."/>
            <person name="Grigoriev I.V."/>
            <person name="Stajich J.E."/>
            <person name="Spatafora J.W."/>
        </authorList>
    </citation>
    <scope>NUCLEOTIDE SEQUENCE [LARGE SCALE GENOMIC DNA]</scope>
    <source>
        <strain evidence="8">S191</strain>
    </source>
</reference>
<dbReference type="GO" id="GO:0008652">
    <property type="term" value="P:amino acid biosynthetic process"/>
    <property type="evidence" value="ECO:0007669"/>
    <property type="project" value="UniProtKB-KW"/>
</dbReference>
<dbReference type="GO" id="GO:0003849">
    <property type="term" value="F:3-deoxy-7-phosphoheptulonate synthase activity"/>
    <property type="evidence" value="ECO:0007669"/>
    <property type="project" value="UniProtKB-EC"/>
</dbReference>
<dbReference type="InterPro" id="IPR006219">
    <property type="entry name" value="DAHP_synth_1"/>
</dbReference>
<dbReference type="EC" id="2.5.1.54" evidence="2"/>
<dbReference type="NCBIfam" id="NF009395">
    <property type="entry name" value="PRK12755.1"/>
    <property type="match status" value="1"/>
</dbReference>
<dbReference type="AlphaFoldDB" id="A0A8H7ZR07"/>
<evidence type="ECO:0000256" key="4">
    <source>
        <dbReference type="ARBA" id="ARBA00022679"/>
    </source>
</evidence>
<feature type="non-terminal residue" evidence="8">
    <location>
        <position position="334"/>
    </location>
</feature>
<feature type="domain" description="DAHP synthetase I/KDSA" evidence="7">
    <location>
        <begin position="7"/>
        <end position="291"/>
    </location>
</feature>